<dbReference type="PANTHER" id="PTHR21240:SF28">
    <property type="entry name" value="ISO-OROTATE DECARBOXYLASE (EUROFUNG)"/>
    <property type="match status" value="1"/>
</dbReference>
<accession>A0A6P2CB37</accession>
<keyword evidence="1" id="KW-0456">Lyase</keyword>
<dbReference type="GO" id="GO:0005737">
    <property type="term" value="C:cytoplasm"/>
    <property type="evidence" value="ECO:0007669"/>
    <property type="project" value="TreeGrafter"/>
</dbReference>
<dbReference type="InterPro" id="IPR032466">
    <property type="entry name" value="Metal_Hydrolase"/>
</dbReference>
<dbReference type="PANTHER" id="PTHR21240">
    <property type="entry name" value="2-AMINO-3-CARBOXYLMUCONATE-6-SEMIALDEHYDE DECARBOXYLASE"/>
    <property type="match status" value="1"/>
</dbReference>
<dbReference type="EMBL" id="QRCM01000001">
    <property type="protein sequence ID" value="TXG89957.1"/>
    <property type="molecule type" value="Genomic_DNA"/>
</dbReference>
<dbReference type="InterPro" id="IPR032465">
    <property type="entry name" value="ACMSD"/>
</dbReference>
<dbReference type="CDD" id="cd01292">
    <property type="entry name" value="metallo-dependent_hydrolases"/>
    <property type="match status" value="1"/>
</dbReference>
<evidence type="ECO:0000259" key="2">
    <source>
        <dbReference type="Pfam" id="PF04909"/>
    </source>
</evidence>
<evidence type="ECO:0000313" key="4">
    <source>
        <dbReference type="Proteomes" id="UP000471120"/>
    </source>
</evidence>
<proteinExistence type="predicted"/>
<dbReference type="Pfam" id="PF04909">
    <property type="entry name" value="Amidohydro_2"/>
    <property type="match status" value="1"/>
</dbReference>
<dbReference type="AlphaFoldDB" id="A0A6P2CB37"/>
<dbReference type="Proteomes" id="UP000471120">
    <property type="component" value="Unassembled WGS sequence"/>
</dbReference>
<dbReference type="GO" id="GO:0019748">
    <property type="term" value="P:secondary metabolic process"/>
    <property type="evidence" value="ECO:0007669"/>
    <property type="project" value="TreeGrafter"/>
</dbReference>
<dbReference type="InterPro" id="IPR006680">
    <property type="entry name" value="Amidohydro-rel"/>
</dbReference>
<comment type="caution">
    <text evidence="3">The sequence shown here is derived from an EMBL/GenBank/DDBJ whole genome shotgun (WGS) entry which is preliminary data.</text>
</comment>
<keyword evidence="3" id="KW-0378">Hydrolase</keyword>
<evidence type="ECO:0000313" key="3">
    <source>
        <dbReference type="EMBL" id="TXG89957.1"/>
    </source>
</evidence>
<reference evidence="3 4" key="1">
    <citation type="submission" date="2018-07" db="EMBL/GenBank/DDBJ databases">
        <title>Genome sequence of Rhodococcus rhodnii ATCC 35071 from Rhodnius prolixus.</title>
        <authorList>
            <person name="Patel V."/>
            <person name="Vogel K.J."/>
        </authorList>
    </citation>
    <scope>NUCLEOTIDE SEQUENCE [LARGE SCALE GENOMIC DNA]</scope>
    <source>
        <strain evidence="3 4">ATCC 35071</strain>
    </source>
</reference>
<dbReference type="GO" id="GO:0016831">
    <property type="term" value="F:carboxy-lyase activity"/>
    <property type="evidence" value="ECO:0007669"/>
    <property type="project" value="InterPro"/>
</dbReference>
<dbReference type="Gene3D" id="3.20.20.140">
    <property type="entry name" value="Metal-dependent hydrolases"/>
    <property type="match status" value="1"/>
</dbReference>
<gene>
    <name evidence="3" type="ORF">DW322_06700</name>
</gene>
<dbReference type="GO" id="GO:0016787">
    <property type="term" value="F:hydrolase activity"/>
    <property type="evidence" value="ECO:0007669"/>
    <property type="project" value="UniProtKB-KW"/>
</dbReference>
<dbReference type="SUPFAM" id="SSF51556">
    <property type="entry name" value="Metallo-dependent hydrolases"/>
    <property type="match status" value="1"/>
</dbReference>
<protein>
    <submittedName>
        <fullName evidence="3">Amidohydrolase</fullName>
    </submittedName>
</protein>
<sequence>MTEADDVAAVRAFWTQRELPGIVDVHTHFMPKNVMDKVWRYFDSAGPLTGREWPITYRHDEDTRTELLRAFGVRRFTAMIYPHKPDMARWLNAWGTQFAARVPDCAHTATFYPEPGAAEYVGEAIEAGARIFKSHIQVGDYSPADPLLDDVWGTLSDAGVATVIHCGSGPAPGRYTGPGPVADVLARHSRLRLVVAHMGMPEYTEFLDLADWHAGVMLDTTMAFTDFVEADIPFPREDLPRLAEHRYRILFGSDFPNIPYGYREALDALTRVAPDDEWIRAVVHDNGAALLGLGDDGP</sequence>
<organism evidence="3 4">
    <name type="scientific">Rhodococcus rhodnii</name>
    <dbReference type="NCBI Taxonomy" id="38312"/>
    <lineage>
        <taxon>Bacteria</taxon>
        <taxon>Bacillati</taxon>
        <taxon>Actinomycetota</taxon>
        <taxon>Actinomycetes</taxon>
        <taxon>Mycobacteriales</taxon>
        <taxon>Nocardiaceae</taxon>
        <taxon>Rhodococcus</taxon>
    </lineage>
</organism>
<dbReference type="RefSeq" id="WP_010839390.1">
    <property type="nucleotide sequence ID" value="NZ_QRCM01000001.1"/>
</dbReference>
<feature type="domain" description="Amidohydrolase-related" evidence="2">
    <location>
        <begin position="23"/>
        <end position="293"/>
    </location>
</feature>
<name>A0A6P2CB37_9NOCA</name>
<evidence type="ECO:0000256" key="1">
    <source>
        <dbReference type="ARBA" id="ARBA00023239"/>
    </source>
</evidence>